<feature type="transmembrane region" description="Helical" evidence="1">
    <location>
        <begin position="6"/>
        <end position="27"/>
    </location>
</feature>
<organism evidence="2 3">
    <name type="scientific">Rubritalea tangerina</name>
    <dbReference type="NCBI Taxonomy" id="430798"/>
    <lineage>
        <taxon>Bacteria</taxon>
        <taxon>Pseudomonadati</taxon>
        <taxon>Verrucomicrobiota</taxon>
        <taxon>Verrucomicrobiia</taxon>
        <taxon>Verrucomicrobiales</taxon>
        <taxon>Rubritaleaceae</taxon>
        <taxon>Rubritalea</taxon>
    </lineage>
</organism>
<protein>
    <submittedName>
        <fullName evidence="2">Uncharacterized protein</fullName>
    </submittedName>
</protein>
<dbReference type="PROSITE" id="PS51257">
    <property type="entry name" value="PROKAR_LIPOPROTEIN"/>
    <property type="match status" value="1"/>
</dbReference>
<evidence type="ECO:0000313" key="2">
    <source>
        <dbReference type="EMBL" id="MFD2159485.1"/>
    </source>
</evidence>
<accession>A0ABW4ZC69</accession>
<name>A0ABW4ZC69_9BACT</name>
<evidence type="ECO:0000313" key="3">
    <source>
        <dbReference type="Proteomes" id="UP001597389"/>
    </source>
</evidence>
<proteinExistence type="predicted"/>
<reference evidence="3" key="1">
    <citation type="journal article" date="2019" name="Int. J. Syst. Evol. Microbiol.">
        <title>The Global Catalogue of Microorganisms (GCM) 10K type strain sequencing project: providing services to taxonomists for standard genome sequencing and annotation.</title>
        <authorList>
            <consortium name="The Broad Institute Genomics Platform"/>
            <consortium name="The Broad Institute Genome Sequencing Center for Infectious Disease"/>
            <person name="Wu L."/>
            <person name="Ma J."/>
        </authorList>
    </citation>
    <scope>NUCLEOTIDE SEQUENCE [LARGE SCALE GENOMIC DNA]</scope>
    <source>
        <strain evidence="3">CCUG 57942</strain>
    </source>
</reference>
<comment type="caution">
    <text evidence="2">The sequence shown here is derived from an EMBL/GenBank/DDBJ whole genome shotgun (WGS) entry which is preliminary data.</text>
</comment>
<sequence>MKDRLWIRILVAGGVMTSVSCGIFQFGSSPEYPEVQKEVVAKATEPEEVEARTPVAERVPGRSNYVFNPYTGSVVDVSGIESGKLVRDPADPDMSHVFYVP</sequence>
<keyword evidence="1" id="KW-0812">Transmembrane</keyword>
<evidence type="ECO:0000256" key="1">
    <source>
        <dbReference type="SAM" id="Phobius"/>
    </source>
</evidence>
<dbReference type="EMBL" id="JBHUJB010000046">
    <property type="protein sequence ID" value="MFD2159485.1"/>
    <property type="molecule type" value="Genomic_DNA"/>
</dbReference>
<keyword evidence="3" id="KW-1185">Reference proteome</keyword>
<keyword evidence="1" id="KW-1133">Transmembrane helix</keyword>
<keyword evidence="1" id="KW-0472">Membrane</keyword>
<dbReference type="RefSeq" id="WP_377086228.1">
    <property type="nucleotide sequence ID" value="NZ_JBHSJL010000014.1"/>
</dbReference>
<dbReference type="Proteomes" id="UP001597389">
    <property type="component" value="Unassembled WGS sequence"/>
</dbReference>
<gene>
    <name evidence="2" type="ORF">ACFSW8_11290</name>
</gene>